<name>A0ABX9K087_9BACT</name>
<feature type="compositionally biased region" description="Basic and acidic residues" evidence="1">
    <location>
        <begin position="297"/>
        <end position="308"/>
    </location>
</feature>
<organism evidence="2 3">
    <name type="scientific">Archangium gephyra</name>
    <dbReference type="NCBI Taxonomy" id="48"/>
    <lineage>
        <taxon>Bacteria</taxon>
        <taxon>Pseudomonadati</taxon>
        <taxon>Myxococcota</taxon>
        <taxon>Myxococcia</taxon>
        <taxon>Myxococcales</taxon>
        <taxon>Cystobacterineae</taxon>
        <taxon>Archangiaceae</taxon>
        <taxon>Archangium</taxon>
    </lineage>
</organism>
<feature type="region of interest" description="Disordered" evidence="1">
    <location>
        <begin position="85"/>
        <end position="114"/>
    </location>
</feature>
<protein>
    <submittedName>
        <fullName evidence="2">Uncharacterized protein</fullName>
    </submittedName>
</protein>
<gene>
    <name evidence="2" type="ORF">ATI61_106180</name>
</gene>
<feature type="compositionally biased region" description="Low complexity" evidence="1">
    <location>
        <begin position="320"/>
        <end position="330"/>
    </location>
</feature>
<feature type="region of interest" description="Disordered" evidence="1">
    <location>
        <begin position="257"/>
        <end position="330"/>
    </location>
</feature>
<feature type="compositionally biased region" description="Gly residues" evidence="1">
    <location>
        <begin position="310"/>
        <end position="319"/>
    </location>
</feature>
<reference evidence="2 3" key="1">
    <citation type="submission" date="2018-08" db="EMBL/GenBank/DDBJ databases">
        <title>Genomic Encyclopedia of Archaeal and Bacterial Type Strains, Phase II (KMG-II): from individual species to whole genera.</title>
        <authorList>
            <person name="Goeker M."/>
        </authorList>
    </citation>
    <scope>NUCLEOTIDE SEQUENCE [LARGE SCALE GENOMIC DNA]</scope>
    <source>
        <strain evidence="2 3">DSM 2261</strain>
    </source>
</reference>
<accession>A0ABX9K087</accession>
<feature type="region of interest" description="Disordered" evidence="1">
    <location>
        <begin position="127"/>
        <end position="154"/>
    </location>
</feature>
<dbReference type="Proteomes" id="UP000256345">
    <property type="component" value="Unassembled WGS sequence"/>
</dbReference>
<feature type="compositionally biased region" description="Basic and acidic residues" evidence="1">
    <location>
        <begin position="142"/>
        <end position="154"/>
    </location>
</feature>
<proteinExistence type="predicted"/>
<feature type="compositionally biased region" description="Gly residues" evidence="1">
    <location>
        <begin position="131"/>
        <end position="140"/>
    </location>
</feature>
<keyword evidence="3" id="KW-1185">Reference proteome</keyword>
<sequence length="330" mass="34574">MSVWASRVPRGTPCPGWVGGPGALLAAEQSPWGVPRGTWDPAEAGGVGVLAGTLDGDGRLSGRSCSTWNERVRRLSWVLGEPGSGGARMRPLGPEGVPRGTGHPGAGMGKRRRRSCWRLKTLHRRCSTWNGGSGSRGDGGGEVDRSPRPDERLSGRGMFHVERAPPETRWVSCLPQPGWRREEPSWGVPRGTWNGPGLGGAGAPWSEPRARVSGSWAEARERFLPTPGSRATSAGWTGAVLAPWLVAARGAALQAGRVPRGTSGPAHVPHPSPLPGGEGLPTEPTRGPDTLTLSLSRGERGDWGEIGRRWGWGGGGEPAAGGCQAGELEV</sequence>
<evidence type="ECO:0000313" key="3">
    <source>
        <dbReference type="Proteomes" id="UP000256345"/>
    </source>
</evidence>
<evidence type="ECO:0000313" key="2">
    <source>
        <dbReference type="EMBL" id="REG30711.1"/>
    </source>
</evidence>
<evidence type="ECO:0000256" key="1">
    <source>
        <dbReference type="SAM" id="MobiDB-lite"/>
    </source>
</evidence>
<comment type="caution">
    <text evidence="2">The sequence shown here is derived from an EMBL/GenBank/DDBJ whole genome shotgun (WGS) entry which is preliminary data.</text>
</comment>
<dbReference type="EMBL" id="QUMU01000006">
    <property type="protein sequence ID" value="REG30711.1"/>
    <property type="molecule type" value="Genomic_DNA"/>
</dbReference>